<proteinExistence type="predicted"/>
<organism evidence="1 2">
    <name type="scientific">Clonorchis sinensis</name>
    <name type="common">Chinese liver fluke</name>
    <dbReference type="NCBI Taxonomy" id="79923"/>
    <lineage>
        <taxon>Eukaryota</taxon>
        <taxon>Metazoa</taxon>
        <taxon>Spiralia</taxon>
        <taxon>Lophotrochozoa</taxon>
        <taxon>Platyhelminthes</taxon>
        <taxon>Trematoda</taxon>
        <taxon>Digenea</taxon>
        <taxon>Opisthorchiida</taxon>
        <taxon>Opisthorchiata</taxon>
        <taxon>Opisthorchiidae</taxon>
        <taxon>Clonorchis</taxon>
    </lineage>
</organism>
<gene>
    <name evidence="1" type="ORF">CLF_104811</name>
</gene>
<accession>G7YCE3</accession>
<dbReference type="AlphaFoldDB" id="G7YCE3"/>
<sequence length="588" mass="66070">MTLPFLMAMPEKISHGVDTLFSGTQVLKRRFSVAASKSNRMCSLLNKDNLGPIYLGILNTSDFLNRPTLEDNCTTNTLPVRTAAFPSDTTTIFAGHNRDWEKSELTFTNNLSIGFSMKSDDLHDRSMQLVRVQGFSSILRDARGANTRTDIRKKYKHLVKSISFFLKLIHPNVVRTFGIWSGGSSKMALPSLVSEWPNQGPLDEYLSKHLLMQAKLYKMNSSGKTVPAIRKPTTKIHPSKIHDFIGIKSCVNTKMKKRLPGFRIPMDNRTVGTSRGNGSSAEVNFSSSLVLLDDQLRCKLQVVVYCEPLQMHSTKSNGTTFVPPKFKHCDKSEMELDRNESPIFATLLLNNEYVLNEINNSTKYGLSSSPTHSPSRPKESKSFSLTELHLTLCERLTPKSMCDLECTQHGSSCTFNAGNTFVRMKAGDILAFGRIQIELLLAHLILRDEPLLNECAIVPPSSSPFVHCKLRSYSGHVGTAPVVDSNAYFYNLQHPEVSRQFYDHPAPILFMEPVHPDPLTTSNHVTLCNLHDFDAFCTLLREAYPTLDLETMLRQCYPKCPCRKVNIDQVSNVCRTIFSQMEAKCPCE</sequence>
<protein>
    <submittedName>
        <fullName evidence="1">Uncharacterized protein</fullName>
    </submittedName>
</protein>
<name>G7YCE3_CLOSI</name>
<dbReference type="EMBL" id="DF143063">
    <property type="protein sequence ID" value="GAA50627.1"/>
    <property type="molecule type" value="Genomic_DNA"/>
</dbReference>
<dbReference type="Proteomes" id="UP000008909">
    <property type="component" value="Unassembled WGS sequence"/>
</dbReference>
<evidence type="ECO:0000313" key="2">
    <source>
        <dbReference type="Proteomes" id="UP000008909"/>
    </source>
</evidence>
<keyword evidence="2" id="KW-1185">Reference proteome</keyword>
<reference evidence="1" key="1">
    <citation type="journal article" date="2011" name="Genome Biol.">
        <title>The draft genome of the carcinogenic human liver fluke Clonorchis sinensis.</title>
        <authorList>
            <person name="Wang X."/>
            <person name="Chen W."/>
            <person name="Huang Y."/>
            <person name="Sun J."/>
            <person name="Men J."/>
            <person name="Liu H."/>
            <person name="Luo F."/>
            <person name="Guo L."/>
            <person name="Lv X."/>
            <person name="Deng C."/>
            <person name="Zhou C."/>
            <person name="Fan Y."/>
            <person name="Li X."/>
            <person name="Huang L."/>
            <person name="Hu Y."/>
            <person name="Liang C."/>
            <person name="Hu X."/>
            <person name="Xu J."/>
            <person name="Yu X."/>
        </authorList>
    </citation>
    <scope>NUCLEOTIDE SEQUENCE [LARGE SCALE GENOMIC DNA]</scope>
    <source>
        <strain evidence="1">Henan</strain>
    </source>
</reference>
<evidence type="ECO:0000313" key="1">
    <source>
        <dbReference type="EMBL" id="GAA50627.1"/>
    </source>
</evidence>
<reference key="2">
    <citation type="submission" date="2011-10" db="EMBL/GenBank/DDBJ databases">
        <title>The genome and transcriptome sequence of Clonorchis sinensis provide insights into the carcinogenic liver fluke.</title>
        <authorList>
            <person name="Wang X."/>
            <person name="Huang Y."/>
            <person name="Chen W."/>
            <person name="Liu H."/>
            <person name="Guo L."/>
            <person name="Chen Y."/>
            <person name="Luo F."/>
            <person name="Zhou W."/>
            <person name="Sun J."/>
            <person name="Mao Q."/>
            <person name="Liang P."/>
            <person name="Zhou C."/>
            <person name="Tian Y."/>
            <person name="Men J."/>
            <person name="Lv X."/>
            <person name="Huang L."/>
            <person name="Zhou J."/>
            <person name="Hu Y."/>
            <person name="Li R."/>
            <person name="Zhang F."/>
            <person name="Lei H."/>
            <person name="Li X."/>
            <person name="Hu X."/>
            <person name="Liang C."/>
            <person name="Xu J."/>
            <person name="Wu Z."/>
            <person name="Yu X."/>
        </authorList>
    </citation>
    <scope>NUCLEOTIDE SEQUENCE</scope>
    <source>
        <strain>Henan</strain>
    </source>
</reference>